<keyword evidence="2" id="KW-1185">Reference proteome</keyword>
<reference evidence="1" key="1">
    <citation type="journal article" date="2020" name="Stud. Mycol.">
        <title>101 Dothideomycetes genomes: a test case for predicting lifestyles and emergence of pathogens.</title>
        <authorList>
            <person name="Haridas S."/>
            <person name="Albert R."/>
            <person name="Binder M."/>
            <person name="Bloem J."/>
            <person name="Labutti K."/>
            <person name="Salamov A."/>
            <person name="Andreopoulos B."/>
            <person name="Baker S."/>
            <person name="Barry K."/>
            <person name="Bills G."/>
            <person name="Bluhm B."/>
            <person name="Cannon C."/>
            <person name="Castanera R."/>
            <person name="Culley D."/>
            <person name="Daum C."/>
            <person name="Ezra D."/>
            <person name="Gonzalez J."/>
            <person name="Henrissat B."/>
            <person name="Kuo A."/>
            <person name="Liang C."/>
            <person name="Lipzen A."/>
            <person name="Lutzoni F."/>
            <person name="Magnuson J."/>
            <person name="Mondo S."/>
            <person name="Nolan M."/>
            <person name="Ohm R."/>
            <person name="Pangilinan J."/>
            <person name="Park H.-J."/>
            <person name="Ramirez L."/>
            <person name="Alfaro M."/>
            <person name="Sun H."/>
            <person name="Tritt A."/>
            <person name="Yoshinaga Y."/>
            <person name="Zwiers L.-H."/>
            <person name="Turgeon B."/>
            <person name="Goodwin S."/>
            <person name="Spatafora J."/>
            <person name="Crous P."/>
            <person name="Grigoriev I."/>
        </authorList>
    </citation>
    <scope>NUCLEOTIDE SEQUENCE</scope>
    <source>
        <strain evidence="1">CBS 480.64</strain>
    </source>
</reference>
<dbReference type="Gene3D" id="3.80.10.10">
    <property type="entry name" value="Ribonuclease Inhibitor"/>
    <property type="match status" value="1"/>
</dbReference>
<evidence type="ECO:0000313" key="2">
    <source>
        <dbReference type="Proteomes" id="UP000799421"/>
    </source>
</evidence>
<dbReference type="EMBL" id="MU005963">
    <property type="protein sequence ID" value="KAF2862988.1"/>
    <property type="molecule type" value="Genomic_DNA"/>
</dbReference>
<dbReference type="AlphaFoldDB" id="A0A6A7C8M7"/>
<dbReference type="Proteomes" id="UP000799421">
    <property type="component" value="Unassembled WGS sequence"/>
</dbReference>
<protein>
    <recommendedName>
        <fullName evidence="3">F-box domain-containing protein</fullName>
    </recommendedName>
</protein>
<dbReference type="SUPFAM" id="SSF52047">
    <property type="entry name" value="RNI-like"/>
    <property type="match status" value="1"/>
</dbReference>
<evidence type="ECO:0000313" key="1">
    <source>
        <dbReference type="EMBL" id="KAF2862988.1"/>
    </source>
</evidence>
<proteinExistence type="predicted"/>
<organism evidence="1 2">
    <name type="scientific">Piedraia hortae CBS 480.64</name>
    <dbReference type="NCBI Taxonomy" id="1314780"/>
    <lineage>
        <taxon>Eukaryota</taxon>
        <taxon>Fungi</taxon>
        <taxon>Dikarya</taxon>
        <taxon>Ascomycota</taxon>
        <taxon>Pezizomycotina</taxon>
        <taxon>Dothideomycetes</taxon>
        <taxon>Dothideomycetidae</taxon>
        <taxon>Capnodiales</taxon>
        <taxon>Piedraiaceae</taxon>
        <taxon>Piedraia</taxon>
    </lineage>
</organism>
<accession>A0A6A7C8M7</accession>
<sequence length="399" mass="44823">MIISNMIHVPVEISQMIASCLKWDRQLLFNPTLVCHELADVSTDVQWEFVFVGAFEKVGSFERKQSYASKVKYMCNRTTNQPELHERMEGLSFPLLSKLDLGLGYSPCRAQFIVHYLQSNLVVLGCHGITKEDIDKINILVPTRCPRLKKLSLKCAPATQETGGVMKLLSQLPCLKSLLVLRLESYLNLDPVEQHDNLRYLRALDCYFGPSWFRQLASLNAPVFPNLKEVGLGLSSVSVPLLSCIVGSVLRAITILIINTGFENVIGTLSKVTSLNTLTINFLHEQPKTIGPRDFNNLKQLKSLEVLHLRGKNLYVDELGDEHFVTFFAYLPRLREFIIDSHHINTVGIAMLIAMARFCPNVICCGINAIFDFRDLLQTPAPLFPRLAIMLLAGPLPEG</sequence>
<dbReference type="InterPro" id="IPR032675">
    <property type="entry name" value="LRR_dom_sf"/>
</dbReference>
<name>A0A6A7C8M7_9PEZI</name>
<gene>
    <name evidence="1" type="ORF">K470DRAFT_290547</name>
</gene>
<evidence type="ECO:0008006" key="3">
    <source>
        <dbReference type="Google" id="ProtNLM"/>
    </source>
</evidence>